<evidence type="ECO:0000256" key="1">
    <source>
        <dbReference type="SAM" id="SignalP"/>
    </source>
</evidence>
<gene>
    <name evidence="2" type="ORF">PVAP13_9NG209473</name>
</gene>
<evidence type="ECO:0000313" key="2">
    <source>
        <dbReference type="EMBL" id="KAG2536640.1"/>
    </source>
</evidence>
<keyword evidence="3" id="KW-1185">Reference proteome</keyword>
<dbReference type="AlphaFoldDB" id="A0A8T0MH44"/>
<dbReference type="EMBL" id="CM029054">
    <property type="protein sequence ID" value="KAG2536640.1"/>
    <property type="molecule type" value="Genomic_DNA"/>
</dbReference>
<feature type="signal peptide" evidence="1">
    <location>
        <begin position="1"/>
        <end position="15"/>
    </location>
</feature>
<comment type="caution">
    <text evidence="2">The sequence shown here is derived from an EMBL/GenBank/DDBJ whole genome shotgun (WGS) entry which is preliminary data.</text>
</comment>
<evidence type="ECO:0008006" key="4">
    <source>
        <dbReference type="Google" id="ProtNLM"/>
    </source>
</evidence>
<dbReference type="Proteomes" id="UP000823388">
    <property type="component" value="Chromosome 9N"/>
</dbReference>
<keyword evidence="1" id="KW-0732">Signal</keyword>
<accession>A0A8T0MH44</accession>
<feature type="chain" id="PRO_5035919252" description="Secreted protein" evidence="1">
    <location>
        <begin position="16"/>
        <end position="111"/>
    </location>
</feature>
<proteinExistence type="predicted"/>
<name>A0A8T0MH44_PANVG</name>
<protein>
    <recommendedName>
        <fullName evidence="4">Secreted protein</fullName>
    </recommendedName>
</protein>
<organism evidence="2 3">
    <name type="scientific">Panicum virgatum</name>
    <name type="common">Blackwell switchgrass</name>
    <dbReference type="NCBI Taxonomy" id="38727"/>
    <lineage>
        <taxon>Eukaryota</taxon>
        <taxon>Viridiplantae</taxon>
        <taxon>Streptophyta</taxon>
        <taxon>Embryophyta</taxon>
        <taxon>Tracheophyta</taxon>
        <taxon>Spermatophyta</taxon>
        <taxon>Magnoliopsida</taxon>
        <taxon>Liliopsida</taxon>
        <taxon>Poales</taxon>
        <taxon>Poaceae</taxon>
        <taxon>PACMAD clade</taxon>
        <taxon>Panicoideae</taxon>
        <taxon>Panicodae</taxon>
        <taxon>Paniceae</taxon>
        <taxon>Panicinae</taxon>
        <taxon>Panicum</taxon>
        <taxon>Panicum sect. Hiantes</taxon>
    </lineage>
</organism>
<sequence length="111" mass="12592">MAAVLRLLMFPSATSSPLVLRCGSKQAVAHLRRRGHGRPRWRPRQPVQQLTAVRPWPGAERNHKSAWENHGNVWMSDQCPPQRHAAMCGERAWKPIRCPRWSGPAARTSSL</sequence>
<reference evidence="2" key="1">
    <citation type="submission" date="2020-05" db="EMBL/GenBank/DDBJ databases">
        <title>WGS assembly of Panicum virgatum.</title>
        <authorList>
            <person name="Lovell J.T."/>
            <person name="Jenkins J."/>
            <person name="Shu S."/>
            <person name="Juenger T.E."/>
            <person name="Schmutz J."/>
        </authorList>
    </citation>
    <scope>NUCLEOTIDE SEQUENCE</scope>
    <source>
        <strain evidence="2">AP13</strain>
    </source>
</reference>
<evidence type="ECO:0000313" key="3">
    <source>
        <dbReference type="Proteomes" id="UP000823388"/>
    </source>
</evidence>